<evidence type="ECO:0000256" key="1">
    <source>
        <dbReference type="ARBA" id="ARBA00004413"/>
    </source>
</evidence>
<dbReference type="GO" id="GO:0016887">
    <property type="term" value="F:ATP hydrolysis activity"/>
    <property type="evidence" value="ECO:0007669"/>
    <property type="project" value="InterPro"/>
</dbReference>
<protein>
    <recommendedName>
        <fullName evidence="6">ABC transporter domain-containing protein</fullName>
    </recommendedName>
</protein>
<dbReference type="Proteomes" id="UP000070463">
    <property type="component" value="Unassembled WGS sequence"/>
</dbReference>
<keyword evidence="8" id="KW-1185">Reference proteome</keyword>
<dbReference type="PROSITE" id="PS50893">
    <property type="entry name" value="ABC_TRANSPORTER_2"/>
    <property type="match status" value="1"/>
</dbReference>
<keyword evidence="3" id="KW-0547">Nucleotide-binding</keyword>
<dbReference type="Pfam" id="PF13732">
    <property type="entry name" value="DrrA1-3_C"/>
    <property type="match status" value="1"/>
</dbReference>
<dbReference type="GO" id="GO:1900753">
    <property type="term" value="P:doxorubicin transport"/>
    <property type="evidence" value="ECO:0007669"/>
    <property type="project" value="InterPro"/>
</dbReference>
<dbReference type="GO" id="GO:0043215">
    <property type="term" value="P:daunorubicin transport"/>
    <property type="evidence" value="ECO:0007669"/>
    <property type="project" value="InterPro"/>
</dbReference>
<dbReference type="PROSITE" id="PS00211">
    <property type="entry name" value="ABC_TRANSPORTER_1"/>
    <property type="match status" value="1"/>
</dbReference>
<dbReference type="PANTHER" id="PTHR43582">
    <property type="entry name" value="LINEARMYCIN RESISTANCE ATP-BINDING PROTEIN LNRL"/>
    <property type="match status" value="1"/>
</dbReference>
<keyword evidence="2" id="KW-0813">Transport</keyword>
<feature type="domain" description="ABC transporter" evidence="6">
    <location>
        <begin position="2"/>
        <end position="236"/>
    </location>
</feature>
<evidence type="ECO:0000256" key="3">
    <source>
        <dbReference type="ARBA" id="ARBA00022741"/>
    </source>
</evidence>
<dbReference type="InterPro" id="IPR003439">
    <property type="entry name" value="ABC_transporter-like_ATP-bd"/>
</dbReference>
<comment type="subcellular location">
    <subcellularLocation>
        <location evidence="1">Cell membrane</location>
        <topology evidence="1">Peripheral membrane protein</topology>
        <orientation evidence="1">Cytoplasmic side</orientation>
    </subcellularLocation>
</comment>
<gene>
    <name evidence="7" type="ORF">AKJ37_03955</name>
</gene>
<dbReference type="InterPro" id="IPR027417">
    <property type="entry name" value="P-loop_NTPase"/>
</dbReference>
<dbReference type="GO" id="GO:0005886">
    <property type="term" value="C:plasma membrane"/>
    <property type="evidence" value="ECO:0007669"/>
    <property type="project" value="UniProtKB-SubCell"/>
</dbReference>
<accession>A0A133URZ9</accession>
<sequence>MLELKNVSKIYSERDKEIKAVDDVTLSVRRGEIFSLLGPNGAGKTTTFRMVATLETPTDGEIYIDGLDSKEDPGKVRDRIGLVPQGESYYEKLTAEEFMRLMGKLYGVKGEVLEDRIDDLLALVDLEERRDSLIEGFSGGMKQRLSLGSGLIHRPSLLLLDEPTTGLDPETRRKLWNLIEELNEEGVTVLINTHIMEEADALSDRVGIMNRGKLVEVGTPKDLKNSVRGGEALKVDVEPGEEKAAVQALRSNGGKLVKDVTQFDGGLELVTADRQRALLEVPQVLSDSGIEVNGLEALEPSLEDAFIELTGKRVTY</sequence>
<name>A0A133URZ9_9EURY</name>
<evidence type="ECO:0000256" key="5">
    <source>
        <dbReference type="ARBA" id="ARBA00049985"/>
    </source>
</evidence>
<dbReference type="NCBIfam" id="TIGR01188">
    <property type="entry name" value="drrA"/>
    <property type="match status" value="1"/>
</dbReference>
<dbReference type="Pfam" id="PF00005">
    <property type="entry name" value="ABC_tran"/>
    <property type="match status" value="1"/>
</dbReference>
<dbReference type="EMBL" id="LHXR01000049">
    <property type="protein sequence ID" value="KXA97005.1"/>
    <property type="molecule type" value="Genomic_DNA"/>
</dbReference>
<reference evidence="7 8" key="1">
    <citation type="journal article" date="2016" name="Sci. Rep.">
        <title>Metabolic traits of an uncultured archaeal lineage -MSBL1- from brine pools of the Red Sea.</title>
        <authorList>
            <person name="Mwirichia R."/>
            <person name="Alam I."/>
            <person name="Rashid M."/>
            <person name="Vinu M."/>
            <person name="Ba-Alawi W."/>
            <person name="Anthony Kamau A."/>
            <person name="Kamanda Ngugi D."/>
            <person name="Goker M."/>
            <person name="Klenk H.P."/>
            <person name="Bajic V."/>
            <person name="Stingl U."/>
        </authorList>
    </citation>
    <scope>NUCLEOTIDE SEQUENCE [LARGE SCALE GENOMIC DNA]</scope>
    <source>
        <strain evidence="7">SCGC-AAA259I09</strain>
    </source>
</reference>
<evidence type="ECO:0000313" key="7">
    <source>
        <dbReference type="EMBL" id="KXA97005.1"/>
    </source>
</evidence>
<dbReference type="Gene3D" id="3.40.50.300">
    <property type="entry name" value="P-loop containing nucleotide triphosphate hydrolases"/>
    <property type="match status" value="1"/>
</dbReference>
<dbReference type="InterPro" id="IPR003593">
    <property type="entry name" value="AAA+_ATPase"/>
</dbReference>
<dbReference type="SUPFAM" id="SSF52540">
    <property type="entry name" value="P-loop containing nucleoside triphosphate hydrolases"/>
    <property type="match status" value="1"/>
</dbReference>
<comment type="caution">
    <text evidence="7">The sequence shown here is derived from an EMBL/GenBank/DDBJ whole genome shotgun (WGS) entry which is preliminary data.</text>
</comment>
<evidence type="ECO:0000313" key="8">
    <source>
        <dbReference type="Proteomes" id="UP000070463"/>
    </source>
</evidence>
<keyword evidence="4" id="KW-0067">ATP-binding</keyword>
<evidence type="ECO:0000256" key="2">
    <source>
        <dbReference type="ARBA" id="ARBA00022448"/>
    </source>
</evidence>
<evidence type="ECO:0000256" key="4">
    <source>
        <dbReference type="ARBA" id="ARBA00022840"/>
    </source>
</evidence>
<dbReference type="InterPro" id="IPR005894">
    <property type="entry name" value="DrrA"/>
</dbReference>
<evidence type="ECO:0000259" key="6">
    <source>
        <dbReference type="PROSITE" id="PS50893"/>
    </source>
</evidence>
<dbReference type="SMART" id="SM00382">
    <property type="entry name" value="AAA"/>
    <property type="match status" value="1"/>
</dbReference>
<comment type="similarity">
    <text evidence="5">Belongs to the ABC transporter superfamily. Drug exporter-1 (DrugE1) (TC 3.A.1.105) family.</text>
</comment>
<proteinExistence type="inferred from homology"/>
<organism evidence="7 8">
    <name type="scientific">candidate division MSBL1 archaeon SCGC-AAA259I09</name>
    <dbReference type="NCBI Taxonomy" id="1698267"/>
    <lineage>
        <taxon>Archaea</taxon>
        <taxon>Methanobacteriati</taxon>
        <taxon>Methanobacteriota</taxon>
        <taxon>candidate division MSBL1</taxon>
    </lineage>
</organism>
<dbReference type="PANTHER" id="PTHR43582:SF2">
    <property type="entry name" value="LINEARMYCIN RESISTANCE ATP-BINDING PROTEIN LNRL"/>
    <property type="match status" value="1"/>
</dbReference>
<dbReference type="AlphaFoldDB" id="A0A133URZ9"/>
<dbReference type="InterPro" id="IPR025302">
    <property type="entry name" value="DrrA1/2-like_C"/>
</dbReference>
<dbReference type="InterPro" id="IPR017871">
    <property type="entry name" value="ABC_transporter-like_CS"/>
</dbReference>
<dbReference type="GO" id="GO:0005524">
    <property type="term" value="F:ATP binding"/>
    <property type="evidence" value="ECO:0007669"/>
    <property type="project" value="UniProtKB-KW"/>
</dbReference>